<dbReference type="NCBIfam" id="TIGR01439">
    <property type="entry name" value="lp_hng_hel_AbrB"/>
    <property type="match status" value="1"/>
</dbReference>
<dbReference type="Gene3D" id="2.10.260.10">
    <property type="match status" value="1"/>
</dbReference>
<accession>A0AAU6R4T3</accession>
<feature type="domain" description="SpoVT-AbrB" evidence="2">
    <location>
        <begin position="1"/>
        <end position="43"/>
    </location>
</feature>
<dbReference type="Pfam" id="PF04014">
    <property type="entry name" value="MazE_antitoxin"/>
    <property type="match status" value="1"/>
</dbReference>
<evidence type="ECO:0000313" key="3">
    <source>
        <dbReference type="EMBL" id="WZE38046.1"/>
    </source>
</evidence>
<evidence type="ECO:0000256" key="1">
    <source>
        <dbReference type="PROSITE-ProRule" id="PRU01076"/>
    </source>
</evidence>
<dbReference type="SUPFAM" id="SSF89447">
    <property type="entry name" value="AbrB/MazE/MraZ-like"/>
    <property type="match status" value="1"/>
</dbReference>
<dbReference type="PROSITE" id="PS51740">
    <property type="entry name" value="SPOVT_ABRB"/>
    <property type="match status" value="1"/>
</dbReference>
<sequence length="78" mass="8701">MRITRKGQVIIPQAVRQQLGLHPHCEVEFRLVGEQLVLEKVDSQRSERAIEAIAHLQAHPPRAGLSTDEILALCRGDA</sequence>
<dbReference type="EMBL" id="CP034671">
    <property type="protein sequence ID" value="WZE38046.1"/>
    <property type="molecule type" value="Genomic_DNA"/>
</dbReference>
<dbReference type="InterPro" id="IPR037914">
    <property type="entry name" value="SpoVT-AbrB_sf"/>
</dbReference>
<reference evidence="3" key="1">
    <citation type="submission" date="2024-01" db="EMBL/GenBank/DDBJ databases">
        <title>Synechococcus elongatus PCC 11802, a close yet different native of Synechococcus elongatus PCC 11801.</title>
        <authorList>
            <person name="Jaiswal D."/>
            <person name="Sengupta A."/>
            <person name="Sengupta S."/>
            <person name="Pakrasi H.B."/>
            <person name="Wangikar P."/>
        </authorList>
    </citation>
    <scope>NUCLEOTIDE SEQUENCE</scope>
    <source>
        <strain evidence="3">PCC 11802</strain>
    </source>
</reference>
<organism evidence="3">
    <name type="scientific">Synechococcus elongatus PCC 11802</name>
    <dbReference type="NCBI Taxonomy" id="2283154"/>
    <lineage>
        <taxon>Bacteria</taxon>
        <taxon>Bacillati</taxon>
        <taxon>Cyanobacteriota</taxon>
        <taxon>Cyanophyceae</taxon>
        <taxon>Synechococcales</taxon>
        <taxon>Synechococcaceae</taxon>
        <taxon>Synechococcus</taxon>
    </lineage>
</organism>
<dbReference type="SMART" id="SM00966">
    <property type="entry name" value="SpoVT_AbrB"/>
    <property type="match status" value="1"/>
</dbReference>
<dbReference type="GO" id="GO:0003677">
    <property type="term" value="F:DNA binding"/>
    <property type="evidence" value="ECO:0007669"/>
    <property type="project" value="UniProtKB-UniRule"/>
</dbReference>
<keyword evidence="1 3" id="KW-0238">DNA-binding</keyword>
<dbReference type="AlphaFoldDB" id="A0AAU6R4T3"/>
<proteinExistence type="predicted"/>
<gene>
    <name evidence="3" type="ORF">EKO22_03165</name>
</gene>
<dbReference type="RefSeq" id="WP_208677722.1">
    <property type="nucleotide sequence ID" value="NZ_CP034671.2"/>
</dbReference>
<evidence type="ECO:0000259" key="2">
    <source>
        <dbReference type="PROSITE" id="PS51740"/>
    </source>
</evidence>
<dbReference type="InterPro" id="IPR007159">
    <property type="entry name" value="SpoVT-AbrB_dom"/>
</dbReference>
<name>A0AAU6R4T3_SYNEL</name>
<protein>
    <submittedName>
        <fullName evidence="3">AbrB/MazE/SpoVT family DNA-binding domain-containing protein</fullName>
    </submittedName>
</protein>